<organism evidence="1 2">
    <name type="scientific">Rossellomorea oryzaecorticis</name>
    <dbReference type="NCBI Taxonomy" id="1396505"/>
    <lineage>
        <taxon>Bacteria</taxon>
        <taxon>Bacillati</taxon>
        <taxon>Bacillota</taxon>
        <taxon>Bacilli</taxon>
        <taxon>Bacillales</taxon>
        <taxon>Bacillaceae</taxon>
        <taxon>Rossellomorea</taxon>
    </lineage>
</organism>
<accession>A0ABU9KAE0</accession>
<dbReference type="Proteomes" id="UP001389717">
    <property type="component" value="Unassembled WGS sequence"/>
</dbReference>
<dbReference type="EMBL" id="JBBYAF010000022">
    <property type="protein sequence ID" value="MEL3973062.1"/>
    <property type="molecule type" value="Genomic_DNA"/>
</dbReference>
<evidence type="ECO:0000313" key="1">
    <source>
        <dbReference type="EMBL" id="MEL3973062.1"/>
    </source>
</evidence>
<evidence type="ECO:0000313" key="2">
    <source>
        <dbReference type="Proteomes" id="UP001389717"/>
    </source>
</evidence>
<comment type="caution">
    <text evidence="1">The sequence shown here is derived from an EMBL/GenBank/DDBJ whole genome shotgun (WGS) entry which is preliminary data.</text>
</comment>
<name>A0ABU9KAE0_9BACI</name>
<proteinExistence type="predicted"/>
<reference evidence="1 2" key="1">
    <citation type="submission" date="2024-04" db="EMBL/GenBank/DDBJ databases">
        <title>Bacillus oryzaecorticis sp. nov., a moderately halophilic bacterium isolated from rice husks.</title>
        <authorList>
            <person name="Zhu H.-S."/>
        </authorList>
    </citation>
    <scope>NUCLEOTIDE SEQUENCE [LARGE SCALE GENOMIC DNA]</scope>
    <source>
        <strain evidence="1 2">ZC255</strain>
    </source>
</reference>
<sequence>MNEALIFSNTVDTGFTTYEEIDTLQKQVKEPAVIFMENRKPVAAYFIDANTREELEGMIEAKRFKTKSIPFGEYVKIDDRIFLGSGEA</sequence>
<protein>
    <submittedName>
        <fullName evidence="1">Uncharacterized protein</fullName>
    </submittedName>
</protein>
<dbReference type="RefSeq" id="WP_341984003.1">
    <property type="nucleotide sequence ID" value="NZ_JBBYAF010000022.1"/>
</dbReference>
<gene>
    <name evidence="1" type="ORF">AAEO50_12320</name>
</gene>
<keyword evidence="2" id="KW-1185">Reference proteome</keyword>